<dbReference type="Pfam" id="PF03781">
    <property type="entry name" value="FGE-sulfatase"/>
    <property type="match status" value="1"/>
</dbReference>
<dbReference type="SUPFAM" id="SSF56436">
    <property type="entry name" value="C-type lectin-like"/>
    <property type="match status" value="1"/>
</dbReference>
<gene>
    <name evidence="3" type="ORF">C8N34_103134</name>
</gene>
<feature type="domain" description="Sulfatase-modifying factor enzyme-like" evidence="2">
    <location>
        <begin position="48"/>
        <end position="321"/>
    </location>
</feature>
<name>A0A2T6B6G5_9RHOB</name>
<feature type="chain" id="PRO_5015624031" evidence="1">
    <location>
        <begin position="30"/>
        <end position="330"/>
    </location>
</feature>
<sequence length="330" mass="36591">MQVMPPACRRRLIVTALSLAVLIPSGALAEASGASLTPLSIFRECDACPEMIVMPPGNFIMGAIPGESRNPFYYDKAKDQFGRRKPGEVNILPAEHPPHRVEMDVPFAMARNETTHAEWMECVDDGGCSRVPDHRVVTINGYIRLGPRHPVINISWQDAQTYVDWLNRKVGQTVYRLPTEAEWEYAARAGTETPFAQGDALTSDQANFSRLGTENILGHPMPELRDPNGPVTVDELDAANRWGLRHMSGNVFEYTLSCWTPEHLGLSSDSAYLAQARATATCRRVKKGGSYQTSMDSLRPAHRRFGSEDFAMPSYGFRVIRELRVEAGGG</sequence>
<evidence type="ECO:0000256" key="1">
    <source>
        <dbReference type="SAM" id="SignalP"/>
    </source>
</evidence>
<accession>A0A2T6B6G5</accession>
<dbReference type="GO" id="GO:0120147">
    <property type="term" value="F:formylglycine-generating oxidase activity"/>
    <property type="evidence" value="ECO:0007669"/>
    <property type="project" value="TreeGrafter"/>
</dbReference>
<proteinExistence type="predicted"/>
<dbReference type="PANTHER" id="PTHR23150">
    <property type="entry name" value="SULFATASE MODIFYING FACTOR 1, 2"/>
    <property type="match status" value="1"/>
</dbReference>
<dbReference type="EMBL" id="QBKP01000003">
    <property type="protein sequence ID" value="PTX51632.1"/>
    <property type="molecule type" value="Genomic_DNA"/>
</dbReference>
<comment type="caution">
    <text evidence="3">The sequence shown here is derived from an EMBL/GenBank/DDBJ whole genome shotgun (WGS) entry which is preliminary data.</text>
</comment>
<dbReference type="InterPro" id="IPR016187">
    <property type="entry name" value="CTDL_fold"/>
</dbReference>
<feature type="signal peptide" evidence="1">
    <location>
        <begin position="1"/>
        <end position="29"/>
    </location>
</feature>
<dbReference type="Proteomes" id="UP000244224">
    <property type="component" value="Unassembled WGS sequence"/>
</dbReference>
<protein>
    <submittedName>
        <fullName evidence="3">Formylglycine-generating enzyme required for sulfatase activity</fullName>
    </submittedName>
</protein>
<dbReference type="Gene3D" id="3.90.1580.10">
    <property type="entry name" value="paralog of FGE (formylglycine-generating enzyme)"/>
    <property type="match status" value="1"/>
</dbReference>
<dbReference type="InterPro" id="IPR005532">
    <property type="entry name" value="SUMF_dom"/>
</dbReference>
<evidence type="ECO:0000313" key="4">
    <source>
        <dbReference type="Proteomes" id="UP000244224"/>
    </source>
</evidence>
<dbReference type="InterPro" id="IPR051043">
    <property type="entry name" value="Sulfatase_Mod_Factor_Kinase"/>
</dbReference>
<dbReference type="AlphaFoldDB" id="A0A2T6B6G5"/>
<evidence type="ECO:0000313" key="3">
    <source>
        <dbReference type="EMBL" id="PTX51632.1"/>
    </source>
</evidence>
<dbReference type="PANTHER" id="PTHR23150:SF35">
    <property type="entry name" value="BLL6746 PROTEIN"/>
    <property type="match status" value="1"/>
</dbReference>
<organism evidence="3 4">
    <name type="scientific">Gemmobacter caeni</name>
    <dbReference type="NCBI Taxonomy" id="589035"/>
    <lineage>
        <taxon>Bacteria</taxon>
        <taxon>Pseudomonadati</taxon>
        <taxon>Pseudomonadota</taxon>
        <taxon>Alphaproteobacteria</taxon>
        <taxon>Rhodobacterales</taxon>
        <taxon>Paracoccaceae</taxon>
        <taxon>Gemmobacter</taxon>
    </lineage>
</organism>
<evidence type="ECO:0000259" key="2">
    <source>
        <dbReference type="Pfam" id="PF03781"/>
    </source>
</evidence>
<reference evidence="3 4" key="1">
    <citation type="submission" date="2018-04" db="EMBL/GenBank/DDBJ databases">
        <title>Genomic Encyclopedia of Archaeal and Bacterial Type Strains, Phase II (KMG-II): from individual species to whole genera.</title>
        <authorList>
            <person name="Goeker M."/>
        </authorList>
    </citation>
    <scope>NUCLEOTIDE SEQUENCE [LARGE SCALE GENOMIC DNA]</scope>
    <source>
        <strain evidence="3 4">DSM 21823</strain>
    </source>
</reference>
<keyword evidence="1" id="KW-0732">Signal</keyword>
<keyword evidence="4" id="KW-1185">Reference proteome</keyword>
<dbReference type="InterPro" id="IPR042095">
    <property type="entry name" value="SUMF_sf"/>
</dbReference>